<sequence length="41" mass="4618">MGCHSRGMTHLETVALSKRLSFAYLSLEDAPKEVPLEDKEK</sequence>
<protein>
    <submittedName>
        <fullName evidence="1">Uncharacterized protein</fullName>
    </submittedName>
</protein>
<comment type="caution">
    <text evidence="1">The sequence shown here is derived from an EMBL/GenBank/DDBJ whole genome shotgun (WGS) entry which is preliminary data.</text>
</comment>
<keyword evidence="2" id="KW-1185">Reference proteome</keyword>
<gene>
    <name evidence="1" type="ORF">R54767_01317</name>
</gene>
<name>A0ABM8U0X1_9BURK</name>
<accession>A0ABM8U0X1</accession>
<proteinExistence type="predicted"/>
<evidence type="ECO:0000313" key="2">
    <source>
        <dbReference type="Proteomes" id="UP000789752"/>
    </source>
</evidence>
<organism evidence="1 2">
    <name type="scientific">Paraburkholderia gardini</name>
    <dbReference type="NCBI Taxonomy" id="2823469"/>
    <lineage>
        <taxon>Bacteria</taxon>
        <taxon>Pseudomonadati</taxon>
        <taxon>Pseudomonadota</taxon>
        <taxon>Betaproteobacteria</taxon>
        <taxon>Burkholderiales</taxon>
        <taxon>Burkholderiaceae</taxon>
        <taxon>Paraburkholderia</taxon>
    </lineage>
</organism>
<reference evidence="1 2" key="1">
    <citation type="submission" date="2021-04" db="EMBL/GenBank/DDBJ databases">
        <authorList>
            <person name="Vanwijnsberghe S."/>
        </authorList>
    </citation>
    <scope>NUCLEOTIDE SEQUENCE [LARGE SCALE GENOMIC DNA]</scope>
    <source>
        <strain evidence="1 2">LMG 32171</strain>
    </source>
</reference>
<dbReference type="EMBL" id="CAJQYY010000006">
    <property type="protein sequence ID" value="CAG4892506.1"/>
    <property type="molecule type" value="Genomic_DNA"/>
</dbReference>
<dbReference type="Proteomes" id="UP000789752">
    <property type="component" value="Unassembled WGS sequence"/>
</dbReference>
<evidence type="ECO:0000313" key="1">
    <source>
        <dbReference type="EMBL" id="CAG4892506.1"/>
    </source>
</evidence>